<keyword evidence="1" id="KW-0472">Membrane</keyword>
<feature type="transmembrane region" description="Helical" evidence="1">
    <location>
        <begin position="55"/>
        <end position="73"/>
    </location>
</feature>
<evidence type="ECO:0000313" key="3">
    <source>
        <dbReference type="Proteomes" id="UP001152755"/>
    </source>
</evidence>
<protein>
    <submittedName>
        <fullName evidence="2">LapA family protein</fullName>
    </submittedName>
</protein>
<dbReference type="Proteomes" id="UP001152755">
    <property type="component" value="Unassembled WGS sequence"/>
</dbReference>
<evidence type="ECO:0000256" key="1">
    <source>
        <dbReference type="SAM" id="Phobius"/>
    </source>
</evidence>
<dbReference type="AlphaFoldDB" id="A0A9X4M225"/>
<keyword evidence="1" id="KW-1133">Transmembrane helix</keyword>
<proteinExistence type="predicted"/>
<evidence type="ECO:0000313" key="2">
    <source>
        <dbReference type="EMBL" id="MDG3016404.1"/>
    </source>
</evidence>
<sequence length="82" mass="9137">MSDRTPAKKGGILSRVSFMQWIALVLVVLAVIFVLLNREHVSVNFFGVTVSAPQWLTLILVFAVGWLTGVFTMRRRHAAPKA</sequence>
<keyword evidence="1" id="KW-0812">Transmembrane</keyword>
<keyword evidence="3" id="KW-1185">Reference proteome</keyword>
<reference evidence="2" key="1">
    <citation type="submission" date="2022-08" db="EMBL/GenBank/DDBJ databases">
        <title>Genome analysis of Corynebacteriales strain.</title>
        <authorList>
            <person name="Lee S.D."/>
        </authorList>
    </citation>
    <scope>NUCLEOTIDE SEQUENCE</scope>
    <source>
        <strain evidence="2">D3-21</strain>
    </source>
</reference>
<name>A0A9X4M225_9ACTN</name>
<accession>A0A9X4M225</accession>
<organism evidence="2 3">
    <name type="scientific">Speluncibacter jeojiensis</name>
    <dbReference type="NCBI Taxonomy" id="2710754"/>
    <lineage>
        <taxon>Bacteria</taxon>
        <taxon>Bacillati</taxon>
        <taxon>Actinomycetota</taxon>
        <taxon>Actinomycetes</taxon>
        <taxon>Mycobacteriales</taxon>
        <taxon>Speluncibacteraceae</taxon>
        <taxon>Speluncibacter</taxon>
    </lineage>
</organism>
<feature type="transmembrane region" description="Helical" evidence="1">
    <location>
        <begin position="12"/>
        <end position="35"/>
    </location>
</feature>
<dbReference type="RefSeq" id="WP_277830545.1">
    <property type="nucleotide sequence ID" value="NZ_JAAIVF010000001.1"/>
</dbReference>
<comment type="caution">
    <text evidence="2">The sequence shown here is derived from an EMBL/GenBank/DDBJ whole genome shotgun (WGS) entry which is preliminary data.</text>
</comment>
<gene>
    <name evidence="2" type="ORF">NVS88_17755</name>
</gene>
<dbReference type="EMBL" id="JANRHA010000013">
    <property type="protein sequence ID" value="MDG3016404.1"/>
    <property type="molecule type" value="Genomic_DNA"/>
</dbReference>